<feature type="chain" id="PRO_5038742264" description="ABC transporter substrate-binding protein" evidence="1">
    <location>
        <begin position="24"/>
        <end position="435"/>
    </location>
</feature>
<dbReference type="EMBL" id="MSZX01000012">
    <property type="protein sequence ID" value="OPA74064.1"/>
    <property type="molecule type" value="Genomic_DNA"/>
</dbReference>
<dbReference type="OrthoDB" id="7918484at2"/>
<feature type="signal peptide" evidence="1">
    <location>
        <begin position="1"/>
        <end position="23"/>
    </location>
</feature>
<proteinExistence type="predicted"/>
<dbReference type="RefSeq" id="WP_078501982.1">
    <property type="nucleotide sequence ID" value="NZ_MSZX01000012.1"/>
</dbReference>
<dbReference type="CDD" id="cd13585">
    <property type="entry name" value="PBP2_TMBP_like"/>
    <property type="match status" value="1"/>
</dbReference>
<accession>A0A1T2X2G7</accession>
<sequence>MRTKKWFTGLLALTLVASITACSGGNKDEAASGTAGTSGTTSGNQDVTLRMMWWGSQSRHDVTLKAIKLYEELNPHVKIEPEYSGWDGYWDKLATLSAAKNLPDIIQMDAAYLGDYAKRNQLMDLTDLSLPKIDADLMEAGKVNGKQYAIPAGRNGYGMVYNKELFAEYGIEEPKEGWTWDEFFTVARDARTKLPKDKFFSIDMSKGELEYTAYQLAKGKGPLYVDEKLNLDKDTWLEWANTWRDFRKEGIVPPVDQSVADVELDAQFDNLVKGNILIKAMHAAQAGAYDGLMPGKIGVAAFPMAKEAGSWLKPTFFWTVSSVSKQAEESKKLIDWLLNDVEAGKILKTERGTPVNNDVLNSIQADLSVGDLLGKEMIDKISNNAQPFTSLPAGWTDFNKDMQSTFQGVMFNKITPEKAYEDFIKRADDTVANLQ</sequence>
<dbReference type="Gene3D" id="3.40.190.10">
    <property type="entry name" value="Periplasmic binding protein-like II"/>
    <property type="match status" value="2"/>
</dbReference>
<dbReference type="STRING" id="1324314.BVG16_25265"/>
<dbReference type="PANTHER" id="PTHR43649:SF11">
    <property type="entry name" value="ABC TRANSPORTER SUBSTRATE-BINDING PROTEIN YESO-RELATED"/>
    <property type="match status" value="1"/>
</dbReference>
<dbReference type="PANTHER" id="PTHR43649">
    <property type="entry name" value="ARABINOSE-BINDING PROTEIN-RELATED"/>
    <property type="match status" value="1"/>
</dbReference>
<comment type="caution">
    <text evidence="2">The sequence shown here is derived from an EMBL/GenBank/DDBJ whole genome shotgun (WGS) entry which is preliminary data.</text>
</comment>
<evidence type="ECO:0008006" key="4">
    <source>
        <dbReference type="Google" id="ProtNLM"/>
    </source>
</evidence>
<keyword evidence="1" id="KW-0732">Signal</keyword>
<dbReference type="InterPro" id="IPR006059">
    <property type="entry name" value="SBP"/>
</dbReference>
<dbReference type="InterPro" id="IPR050490">
    <property type="entry name" value="Bact_solute-bd_prot1"/>
</dbReference>
<name>A0A1T2X2G7_9BACL</name>
<dbReference type="Pfam" id="PF01547">
    <property type="entry name" value="SBP_bac_1"/>
    <property type="match status" value="1"/>
</dbReference>
<keyword evidence="3" id="KW-1185">Reference proteome</keyword>
<evidence type="ECO:0000256" key="1">
    <source>
        <dbReference type="SAM" id="SignalP"/>
    </source>
</evidence>
<dbReference type="PROSITE" id="PS51257">
    <property type="entry name" value="PROKAR_LIPOPROTEIN"/>
    <property type="match status" value="1"/>
</dbReference>
<dbReference type="SUPFAM" id="SSF53850">
    <property type="entry name" value="Periplasmic binding protein-like II"/>
    <property type="match status" value="1"/>
</dbReference>
<evidence type="ECO:0000313" key="3">
    <source>
        <dbReference type="Proteomes" id="UP000190188"/>
    </source>
</evidence>
<gene>
    <name evidence="2" type="ORF">BVG16_25265</name>
</gene>
<organism evidence="2 3">
    <name type="scientific">Paenibacillus selenitireducens</name>
    <dbReference type="NCBI Taxonomy" id="1324314"/>
    <lineage>
        <taxon>Bacteria</taxon>
        <taxon>Bacillati</taxon>
        <taxon>Bacillota</taxon>
        <taxon>Bacilli</taxon>
        <taxon>Bacillales</taxon>
        <taxon>Paenibacillaceae</taxon>
        <taxon>Paenibacillus</taxon>
    </lineage>
</organism>
<dbReference type="AlphaFoldDB" id="A0A1T2X2G7"/>
<reference evidence="2 3" key="1">
    <citation type="submission" date="2017-01" db="EMBL/GenBank/DDBJ databases">
        <title>Genome analysis of Paenibacillus selenitrireducens ES3-24.</title>
        <authorList>
            <person name="Xu D."/>
            <person name="Yao R."/>
            <person name="Zheng S."/>
        </authorList>
    </citation>
    <scope>NUCLEOTIDE SEQUENCE [LARGE SCALE GENOMIC DNA]</scope>
    <source>
        <strain evidence="2 3">ES3-24</strain>
    </source>
</reference>
<protein>
    <recommendedName>
        <fullName evidence="4">ABC transporter substrate-binding protein</fullName>
    </recommendedName>
</protein>
<evidence type="ECO:0000313" key="2">
    <source>
        <dbReference type="EMBL" id="OPA74064.1"/>
    </source>
</evidence>
<dbReference type="Proteomes" id="UP000190188">
    <property type="component" value="Unassembled WGS sequence"/>
</dbReference>